<reference evidence="2" key="1">
    <citation type="submission" date="2021-07" db="EMBL/GenBank/DDBJ databases">
        <authorList>
            <person name="Catto M.A."/>
            <person name="Jacobson A."/>
            <person name="Kennedy G."/>
            <person name="Labadie P."/>
            <person name="Hunt B.G."/>
            <person name="Srinivasan R."/>
        </authorList>
    </citation>
    <scope>NUCLEOTIDE SEQUENCE</scope>
    <source>
        <strain evidence="2">PL_HMW_Pooled</strain>
        <tissue evidence="2">Head</tissue>
    </source>
</reference>
<gene>
    <name evidence="2" type="ORF">KUF71_014838</name>
</gene>
<organism evidence="2 3">
    <name type="scientific">Frankliniella fusca</name>
    <dbReference type="NCBI Taxonomy" id="407009"/>
    <lineage>
        <taxon>Eukaryota</taxon>
        <taxon>Metazoa</taxon>
        <taxon>Ecdysozoa</taxon>
        <taxon>Arthropoda</taxon>
        <taxon>Hexapoda</taxon>
        <taxon>Insecta</taxon>
        <taxon>Pterygota</taxon>
        <taxon>Neoptera</taxon>
        <taxon>Paraneoptera</taxon>
        <taxon>Thysanoptera</taxon>
        <taxon>Terebrantia</taxon>
        <taxon>Thripoidea</taxon>
        <taxon>Thripidae</taxon>
        <taxon>Frankliniella</taxon>
    </lineage>
</organism>
<keyword evidence="3" id="KW-1185">Reference proteome</keyword>
<reference evidence="2" key="2">
    <citation type="journal article" date="2023" name="BMC Genomics">
        <title>Pest status, molecular evolution, and epigenetic factors derived from the genome assembly of Frankliniella fusca, a thysanopteran phytovirus vector.</title>
        <authorList>
            <person name="Catto M.A."/>
            <person name="Labadie P.E."/>
            <person name="Jacobson A.L."/>
            <person name="Kennedy G.G."/>
            <person name="Srinivasan R."/>
            <person name="Hunt B.G."/>
        </authorList>
    </citation>
    <scope>NUCLEOTIDE SEQUENCE</scope>
    <source>
        <strain evidence="2">PL_HMW_Pooled</strain>
    </source>
</reference>
<feature type="region of interest" description="Disordered" evidence="1">
    <location>
        <begin position="307"/>
        <end position="346"/>
    </location>
</feature>
<accession>A0AAE1I4L7</accession>
<comment type="caution">
    <text evidence="2">The sequence shown here is derived from an EMBL/GenBank/DDBJ whole genome shotgun (WGS) entry which is preliminary data.</text>
</comment>
<sequence>MAKKLDYILHCNIFGTPQICMKSQVTLYCTTPSYGALLLGYVCKSIWVLFINASLSGVSRQFILTLGSGTFLARLTYFSASVPLTRAATGSNTLRFFWVEREQISWCLATRSGRKRRLQMGQPTSPSSWRGSILKILIVLWLRGPGQAGRARQAGPRLTLPCGSDDCDDWLALDEELPALPLSALASRSPNLSSTVGKLSIHVRKFVISSGHVQNCPYRKVHKHQVGKSSVQGNSEVNINHKTPGMTAHQVVVVPAVVGYRRCPPAALRPRHRGPGPGPGPPHGRAALGDGIIRVTGRSGVGALGEVVAPGSSVHYPDPTRPDPTRPYPAELPGADWRVKSLRDTR</sequence>
<dbReference type="GO" id="GO:0003677">
    <property type="term" value="F:DNA binding"/>
    <property type="evidence" value="ECO:0007669"/>
    <property type="project" value="UniProtKB-KW"/>
</dbReference>
<dbReference type="EMBL" id="JAHWGI010001440">
    <property type="protein sequence ID" value="KAK3932861.1"/>
    <property type="molecule type" value="Genomic_DNA"/>
</dbReference>
<name>A0AAE1I4L7_9NEOP</name>
<evidence type="ECO:0000313" key="2">
    <source>
        <dbReference type="EMBL" id="KAK3932861.1"/>
    </source>
</evidence>
<keyword evidence="2" id="KW-0238">DNA-binding</keyword>
<feature type="compositionally biased region" description="Basic and acidic residues" evidence="1">
    <location>
        <begin position="337"/>
        <end position="346"/>
    </location>
</feature>
<evidence type="ECO:0000313" key="3">
    <source>
        <dbReference type="Proteomes" id="UP001219518"/>
    </source>
</evidence>
<keyword evidence="2" id="KW-0371">Homeobox</keyword>
<proteinExistence type="predicted"/>
<dbReference type="AlphaFoldDB" id="A0AAE1I4L7"/>
<feature type="region of interest" description="Disordered" evidence="1">
    <location>
        <begin position="267"/>
        <end position="288"/>
    </location>
</feature>
<evidence type="ECO:0000256" key="1">
    <source>
        <dbReference type="SAM" id="MobiDB-lite"/>
    </source>
</evidence>
<protein>
    <submittedName>
        <fullName evidence="2">Homeobox protein Hox-D11</fullName>
    </submittedName>
</protein>
<dbReference type="Proteomes" id="UP001219518">
    <property type="component" value="Unassembled WGS sequence"/>
</dbReference>